<accession>A0ABN6RLY1</accession>
<geneLocation type="plasmid" evidence="2 3">
    <name>pDAETH-2</name>
</geneLocation>
<sequence>MPTTRPPCSTGNRRNPSRSSFTTAAVSPSWAPTLTTRGLLTSPTVTFILRASLEAGSGGVTGAFRPRPREHEGDREVRPVPRHEAHHEGVPADVPQRGRSGGVPERAPPPDQDGEDGPALPHRERPPVHAAARGEGQAPPPRPPHLQGVQDPVVAEENLGLARERVGARQRQVAPPAEGEARGTGG</sequence>
<feature type="compositionally biased region" description="Basic and acidic residues" evidence="1">
    <location>
        <begin position="67"/>
        <end position="90"/>
    </location>
</feature>
<protein>
    <submittedName>
        <fullName evidence="2">Uncharacterized protein</fullName>
    </submittedName>
</protein>
<evidence type="ECO:0000313" key="3">
    <source>
        <dbReference type="Proteomes" id="UP001064971"/>
    </source>
</evidence>
<dbReference type="EMBL" id="AP026562">
    <property type="protein sequence ID" value="BDP44337.1"/>
    <property type="molecule type" value="Genomic_DNA"/>
</dbReference>
<feature type="region of interest" description="Disordered" evidence="1">
    <location>
        <begin position="1"/>
        <end position="40"/>
    </location>
</feature>
<evidence type="ECO:0000256" key="1">
    <source>
        <dbReference type="SAM" id="MobiDB-lite"/>
    </source>
</evidence>
<proteinExistence type="predicted"/>
<name>A0ABN6RLY1_9DEIO</name>
<feature type="region of interest" description="Disordered" evidence="1">
    <location>
        <begin position="52"/>
        <end position="186"/>
    </location>
</feature>
<gene>
    <name evidence="2" type="ORF">DAETH_43060</name>
</gene>
<dbReference type="Proteomes" id="UP001064971">
    <property type="component" value="Plasmid pDAETH-2"/>
</dbReference>
<organism evidence="2 3">
    <name type="scientific">Deinococcus aetherius</name>
    <dbReference type="NCBI Taxonomy" id="200252"/>
    <lineage>
        <taxon>Bacteria</taxon>
        <taxon>Thermotogati</taxon>
        <taxon>Deinococcota</taxon>
        <taxon>Deinococci</taxon>
        <taxon>Deinococcales</taxon>
        <taxon>Deinococcaceae</taxon>
        <taxon>Deinococcus</taxon>
    </lineage>
</organism>
<keyword evidence="2" id="KW-0614">Plasmid</keyword>
<evidence type="ECO:0000313" key="2">
    <source>
        <dbReference type="EMBL" id="BDP44337.1"/>
    </source>
</evidence>
<reference evidence="2" key="1">
    <citation type="submission" date="2022-07" db="EMBL/GenBank/DDBJ databases">
        <title>Complete Genome Sequence of the Radioresistant Bacterium Deinococcus aetherius ST0316, Isolated from the Air Dust collected in Lower Stratosphere above Japan.</title>
        <authorList>
            <person name="Satoh K."/>
            <person name="Hagiwara K."/>
            <person name="Katsumata K."/>
            <person name="Kubo A."/>
            <person name="Yokobori S."/>
            <person name="Yamagishi A."/>
            <person name="Oono Y."/>
            <person name="Narumi I."/>
        </authorList>
    </citation>
    <scope>NUCLEOTIDE SEQUENCE</scope>
    <source>
        <strain evidence="2">ST0316</strain>
        <plasmid evidence="2">pDAETH-2</plasmid>
    </source>
</reference>
<keyword evidence="3" id="KW-1185">Reference proteome</keyword>